<sequence length="138" mass="15625">MSSDDGDIWCSDSEDNSKLEESLETRKLREVHKKRGYVDGISSAKEENLQAGFDATFSIGSKLGLRVGNLVGRFQVLKTLYGDADSDLVEDARLVENELRINKVLASRHFNEDLDHLASLEELVGKWESRLTVYENKY</sequence>
<protein>
    <recommendedName>
        <fullName evidence="5">Protein YAE1</fullName>
    </recommendedName>
    <alternativeName>
        <fullName evidence="4">Protein yae1</fullName>
    </alternativeName>
</protein>
<dbReference type="InterPro" id="IPR019191">
    <property type="entry name" value="Essential_protein_Yae1_N"/>
</dbReference>
<evidence type="ECO:0000256" key="6">
    <source>
        <dbReference type="ARBA" id="ARBA00022490"/>
    </source>
</evidence>
<evidence type="ECO:0000313" key="11">
    <source>
        <dbReference type="Proteomes" id="UP000422736"/>
    </source>
</evidence>
<evidence type="ECO:0000256" key="4">
    <source>
        <dbReference type="ARBA" id="ARBA00017286"/>
    </source>
</evidence>
<keyword evidence="11" id="KW-1185">Reference proteome</keyword>
<evidence type="ECO:0000259" key="9">
    <source>
        <dbReference type="Pfam" id="PF09811"/>
    </source>
</evidence>
<gene>
    <name evidence="10" type="primary">YAE1</name>
    <name evidence="10" type="ORF">FIM1_1746</name>
</gene>
<dbReference type="EMBL" id="CP015056">
    <property type="protein sequence ID" value="QGN15061.1"/>
    <property type="molecule type" value="Genomic_DNA"/>
</dbReference>
<evidence type="ECO:0000313" key="10">
    <source>
        <dbReference type="EMBL" id="QGN15061.1"/>
    </source>
</evidence>
<evidence type="ECO:0000256" key="8">
    <source>
        <dbReference type="SAM" id="MobiDB-lite"/>
    </source>
</evidence>
<keyword evidence="6" id="KW-0963">Cytoplasm</keyword>
<dbReference type="Proteomes" id="UP000422736">
    <property type="component" value="Chromosome 3"/>
</dbReference>
<keyword evidence="7" id="KW-0539">Nucleus</keyword>
<evidence type="ECO:0000256" key="1">
    <source>
        <dbReference type="ARBA" id="ARBA00004123"/>
    </source>
</evidence>
<feature type="region of interest" description="Disordered" evidence="8">
    <location>
        <begin position="1"/>
        <end position="21"/>
    </location>
</feature>
<evidence type="ECO:0000256" key="5">
    <source>
        <dbReference type="ARBA" id="ARBA00018400"/>
    </source>
</evidence>
<dbReference type="PANTHER" id="PTHR18829">
    <property type="entry name" value="PROTEIN YAE1 HOMOLOG"/>
    <property type="match status" value="1"/>
</dbReference>
<evidence type="ECO:0000256" key="3">
    <source>
        <dbReference type="ARBA" id="ARBA00007096"/>
    </source>
</evidence>
<accession>A0ABX6ETT7</accession>
<evidence type="ECO:0000256" key="2">
    <source>
        <dbReference type="ARBA" id="ARBA00004496"/>
    </source>
</evidence>
<reference evidence="10 11" key="1">
    <citation type="submission" date="2016-03" db="EMBL/GenBank/DDBJ databases">
        <title>How can Kluyveromyces marxianus grow so fast - potential evolutionary course in Saccharomyces Complex revealed by comparative genomics.</title>
        <authorList>
            <person name="Mo W."/>
            <person name="Lu W."/>
            <person name="Yang X."/>
            <person name="Qi J."/>
            <person name="Lv H."/>
        </authorList>
    </citation>
    <scope>NUCLEOTIDE SEQUENCE [LARGE SCALE GENOMIC DNA]</scope>
    <source>
        <strain evidence="10 11">FIM1</strain>
    </source>
</reference>
<feature type="domain" description="Essential protein Yae1 N-terminal" evidence="9">
    <location>
        <begin position="36"/>
        <end position="73"/>
    </location>
</feature>
<dbReference type="PANTHER" id="PTHR18829:SF0">
    <property type="entry name" value="PROTEIN YAE1 HOMOLOG"/>
    <property type="match status" value="1"/>
</dbReference>
<comment type="subcellular location">
    <subcellularLocation>
        <location evidence="2">Cytoplasm</location>
    </subcellularLocation>
    <subcellularLocation>
        <location evidence="1">Nucleus</location>
    </subcellularLocation>
</comment>
<comment type="similarity">
    <text evidence="3">Belongs to the YAE1 family.</text>
</comment>
<proteinExistence type="inferred from homology"/>
<organism evidence="10 11">
    <name type="scientific">Kluyveromyces marxianus</name>
    <name type="common">Yeast</name>
    <name type="synonym">Candida kefyr</name>
    <dbReference type="NCBI Taxonomy" id="4911"/>
    <lineage>
        <taxon>Eukaryota</taxon>
        <taxon>Fungi</taxon>
        <taxon>Dikarya</taxon>
        <taxon>Ascomycota</taxon>
        <taxon>Saccharomycotina</taxon>
        <taxon>Saccharomycetes</taxon>
        <taxon>Saccharomycetales</taxon>
        <taxon>Saccharomycetaceae</taxon>
        <taxon>Kluyveromyces</taxon>
    </lineage>
</organism>
<name>A0ABX6ETT7_KLUMA</name>
<dbReference type="Pfam" id="PF09811">
    <property type="entry name" value="Yae1_N"/>
    <property type="match status" value="1"/>
</dbReference>
<dbReference type="InterPro" id="IPR038881">
    <property type="entry name" value="Yae1-like"/>
</dbReference>
<reference evidence="10 11" key="2">
    <citation type="submission" date="2019-11" db="EMBL/GenBank/DDBJ databases">
        <authorList>
            <person name="Lu H."/>
        </authorList>
    </citation>
    <scope>NUCLEOTIDE SEQUENCE [LARGE SCALE GENOMIC DNA]</scope>
    <source>
        <strain evidence="10 11">FIM1</strain>
    </source>
</reference>
<evidence type="ECO:0000256" key="7">
    <source>
        <dbReference type="ARBA" id="ARBA00023242"/>
    </source>
</evidence>